<comment type="subcellular location">
    <subcellularLocation>
        <location evidence="1">Cell inner membrane</location>
        <topology evidence="1">Multi-pass membrane protein</topology>
    </subcellularLocation>
</comment>
<dbReference type="OrthoDB" id="9816060at2"/>
<dbReference type="InterPro" id="IPR006507">
    <property type="entry name" value="UPF0283"/>
</dbReference>
<dbReference type="Proteomes" id="UP000321638">
    <property type="component" value="Unassembled WGS sequence"/>
</dbReference>
<keyword evidence="10" id="KW-1185">Reference proteome</keyword>
<evidence type="ECO:0000256" key="1">
    <source>
        <dbReference type="ARBA" id="ARBA00004429"/>
    </source>
</evidence>
<evidence type="ECO:0000256" key="6">
    <source>
        <dbReference type="ARBA" id="ARBA00022989"/>
    </source>
</evidence>
<evidence type="ECO:0000256" key="7">
    <source>
        <dbReference type="ARBA" id="ARBA00023136"/>
    </source>
</evidence>
<dbReference type="NCBIfam" id="TIGR01620">
    <property type="entry name" value="hyp_HI0043"/>
    <property type="match status" value="1"/>
</dbReference>
<name>A0A5C8PIY8_9HYPH</name>
<reference evidence="9 10" key="1">
    <citation type="submission" date="2019-06" db="EMBL/GenBank/DDBJ databases">
        <title>New taxonomy in bacterial strain CC-CFT640, isolated from vineyard.</title>
        <authorList>
            <person name="Lin S.-Y."/>
            <person name="Tsai C.-F."/>
            <person name="Young C.-C."/>
        </authorList>
    </citation>
    <scope>NUCLEOTIDE SEQUENCE [LARGE SCALE GENOMIC DNA]</scope>
    <source>
        <strain evidence="9 10">CC-CFT640</strain>
    </source>
</reference>
<comment type="similarity">
    <text evidence="2">Belongs to the UPF0283 family.</text>
</comment>
<proteinExistence type="inferred from homology"/>
<keyword evidence="4" id="KW-0997">Cell inner membrane</keyword>
<feature type="transmembrane region" description="Helical" evidence="8">
    <location>
        <begin position="94"/>
        <end position="115"/>
    </location>
</feature>
<dbReference type="AlphaFoldDB" id="A0A5C8PIY8"/>
<protein>
    <submittedName>
        <fullName evidence="9">DUF697 domain-containing protein</fullName>
    </submittedName>
</protein>
<comment type="caution">
    <text evidence="9">The sequence shown here is derived from an EMBL/GenBank/DDBJ whole genome shotgun (WGS) entry which is preliminary data.</text>
</comment>
<keyword evidence="3" id="KW-1003">Cell membrane</keyword>
<feature type="transmembrane region" description="Helical" evidence="8">
    <location>
        <begin position="62"/>
        <end position="82"/>
    </location>
</feature>
<evidence type="ECO:0000313" key="10">
    <source>
        <dbReference type="Proteomes" id="UP000321638"/>
    </source>
</evidence>
<gene>
    <name evidence="9" type="ORF">FHP25_19165</name>
</gene>
<evidence type="ECO:0000256" key="5">
    <source>
        <dbReference type="ARBA" id="ARBA00022692"/>
    </source>
</evidence>
<sequence>MSSPTRIVAEPGQVDPAVVVPAEPAAAPPPVAIAPGEVTAAIEPIDGDAASGPPMRPPSSRWGWVFGLLALVVAAFGIYGLADSLIGLWQRDSIGGAVLSLLSLAFLAALAVATAGELRALRRLRDAARFRAAIEAAQRQDSPSALAAAMAPVLAMVAERRPELARALHHRIDGQSDVAAMVRQFNAAVLAPLDQEARRAVRREALATLGAVAVSPHPTLDVAIVVWRSVAMVRRIAEIYGLRPSGLASLRLARMAVVSAATAMVADPAGEMLADALGGGLIDKVAGKAAEGSVSGLRLARLGLRAIEICRPLPFAPEERKGLLRTLLEG</sequence>
<dbReference type="RefSeq" id="WP_147848575.1">
    <property type="nucleotide sequence ID" value="NZ_VDUZ01000022.1"/>
</dbReference>
<organism evidence="9 10">
    <name type="scientific">Vineibacter terrae</name>
    <dbReference type="NCBI Taxonomy" id="2586908"/>
    <lineage>
        <taxon>Bacteria</taxon>
        <taxon>Pseudomonadati</taxon>
        <taxon>Pseudomonadota</taxon>
        <taxon>Alphaproteobacteria</taxon>
        <taxon>Hyphomicrobiales</taxon>
        <taxon>Vineibacter</taxon>
    </lineage>
</organism>
<evidence type="ECO:0000256" key="2">
    <source>
        <dbReference type="ARBA" id="ARBA00008255"/>
    </source>
</evidence>
<evidence type="ECO:0000313" key="9">
    <source>
        <dbReference type="EMBL" id="TXL73781.1"/>
    </source>
</evidence>
<dbReference type="Pfam" id="PF05128">
    <property type="entry name" value="DUF697"/>
    <property type="match status" value="1"/>
</dbReference>
<evidence type="ECO:0000256" key="4">
    <source>
        <dbReference type="ARBA" id="ARBA00022519"/>
    </source>
</evidence>
<keyword evidence="7 8" id="KW-0472">Membrane</keyword>
<keyword evidence="6 8" id="KW-1133">Transmembrane helix</keyword>
<dbReference type="EMBL" id="VDUZ01000022">
    <property type="protein sequence ID" value="TXL73781.1"/>
    <property type="molecule type" value="Genomic_DNA"/>
</dbReference>
<evidence type="ECO:0000256" key="3">
    <source>
        <dbReference type="ARBA" id="ARBA00022475"/>
    </source>
</evidence>
<accession>A0A5C8PIY8</accession>
<dbReference type="InterPro" id="IPR021147">
    <property type="entry name" value="DUF697"/>
</dbReference>
<dbReference type="GO" id="GO:0005886">
    <property type="term" value="C:plasma membrane"/>
    <property type="evidence" value="ECO:0007669"/>
    <property type="project" value="UniProtKB-SubCell"/>
</dbReference>
<evidence type="ECO:0000256" key="8">
    <source>
        <dbReference type="SAM" id="Phobius"/>
    </source>
</evidence>
<dbReference type="PANTHER" id="PTHR39342">
    <property type="entry name" value="UPF0283 MEMBRANE PROTEIN YCJF"/>
    <property type="match status" value="1"/>
</dbReference>
<dbReference type="PANTHER" id="PTHR39342:SF1">
    <property type="entry name" value="UPF0283 MEMBRANE PROTEIN YCJF"/>
    <property type="match status" value="1"/>
</dbReference>
<keyword evidence="5 8" id="KW-0812">Transmembrane</keyword>